<evidence type="ECO:0000313" key="2">
    <source>
        <dbReference type="Proteomes" id="UP000661112"/>
    </source>
</evidence>
<dbReference type="EMBL" id="JACJSG010000014">
    <property type="protein sequence ID" value="MBD2501345.1"/>
    <property type="molecule type" value="Genomic_DNA"/>
</dbReference>
<sequence length="226" mass="25411">MVQQMLRRLVQWLKSFFQGLFGGGKKQTAVRTSPTVTKQPAPPLSDTDLEFLFTELLEGVHQARGEAWAVKWLQNIEHRVTTAQWVEWLKRFGEKLLASSSPNNELAARLVQLGELGVGEIGDVAYDIGMQVLNRNQGEPIWEYDGPDADSTNVLYTEEDLSATEENPEGQYQTVTLDQLFVMLQQDENLRQQIAEQLGLETDDPQVIVETLMSQYQAGQEAGNEG</sequence>
<evidence type="ECO:0000313" key="1">
    <source>
        <dbReference type="EMBL" id="MBD2501345.1"/>
    </source>
</evidence>
<gene>
    <name evidence="1" type="ORF">H6G83_12170</name>
</gene>
<comment type="caution">
    <text evidence="1">The sequence shown here is derived from an EMBL/GenBank/DDBJ whole genome shotgun (WGS) entry which is preliminary data.</text>
</comment>
<reference evidence="1 2" key="1">
    <citation type="journal article" date="2020" name="ISME J.">
        <title>Comparative genomics reveals insights into cyanobacterial evolution and habitat adaptation.</title>
        <authorList>
            <person name="Chen M.Y."/>
            <person name="Teng W.K."/>
            <person name="Zhao L."/>
            <person name="Hu C.X."/>
            <person name="Zhou Y.K."/>
            <person name="Han B.P."/>
            <person name="Song L.R."/>
            <person name="Shu W.S."/>
        </authorList>
    </citation>
    <scope>NUCLEOTIDE SEQUENCE [LARGE SCALE GENOMIC DNA]</scope>
    <source>
        <strain evidence="1 2">FACHB-119</strain>
    </source>
</reference>
<proteinExistence type="predicted"/>
<keyword evidence="2" id="KW-1185">Reference proteome</keyword>
<accession>A0ABR8D2J0</accession>
<dbReference type="Proteomes" id="UP000661112">
    <property type="component" value="Unassembled WGS sequence"/>
</dbReference>
<organism evidence="1 2">
    <name type="scientific">Anabaena azotica FACHB-119</name>
    <dbReference type="NCBI Taxonomy" id="947527"/>
    <lineage>
        <taxon>Bacteria</taxon>
        <taxon>Bacillati</taxon>
        <taxon>Cyanobacteriota</taxon>
        <taxon>Cyanophyceae</taxon>
        <taxon>Nostocales</taxon>
        <taxon>Nostocaceae</taxon>
        <taxon>Anabaena</taxon>
        <taxon>Anabaena azotica</taxon>
    </lineage>
</organism>
<name>A0ABR8D2J0_9NOST</name>
<protein>
    <submittedName>
        <fullName evidence="1">Uncharacterized protein</fullName>
    </submittedName>
</protein>